<name>A0AAU7CY00_9BACT</name>
<keyword evidence="2" id="KW-0732">Signal</keyword>
<dbReference type="InterPro" id="IPR002035">
    <property type="entry name" value="VWF_A"/>
</dbReference>
<accession>A0AAU7CY00</accession>
<dbReference type="PROSITE" id="PS50234">
    <property type="entry name" value="VWFA"/>
    <property type="match status" value="1"/>
</dbReference>
<reference evidence="4" key="1">
    <citation type="submission" date="2023-03" db="EMBL/GenBank/DDBJ databases">
        <title>Edaphobacter sp.</title>
        <authorList>
            <person name="Huber K.J."/>
            <person name="Papendorf J."/>
            <person name="Pilke C."/>
            <person name="Bunk B."/>
            <person name="Sproeer C."/>
            <person name="Pester M."/>
        </authorList>
    </citation>
    <scope>NUCLEOTIDE SEQUENCE</scope>
    <source>
        <strain evidence="4">DSM 109919</strain>
        <strain evidence="5">DSM 109920</strain>
    </source>
</reference>
<gene>
    <name evidence="4" type="ORF">P4G45_13670</name>
    <name evidence="5" type="ORF">P8936_14085</name>
</gene>
<protein>
    <submittedName>
        <fullName evidence="4">VWA domain-containing protein</fullName>
    </submittedName>
</protein>
<feature type="chain" id="PRO_5043288438" evidence="2">
    <location>
        <begin position="21"/>
        <end position="344"/>
    </location>
</feature>
<evidence type="ECO:0000313" key="4">
    <source>
        <dbReference type="EMBL" id="XBH09526.1"/>
    </source>
</evidence>
<dbReference type="CDD" id="cd00198">
    <property type="entry name" value="vWFA"/>
    <property type="match status" value="1"/>
</dbReference>
<dbReference type="EMBL" id="CP121194">
    <property type="protein sequence ID" value="XBH09526.1"/>
    <property type="molecule type" value="Genomic_DNA"/>
</dbReference>
<feature type="signal peptide" evidence="2">
    <location>
        <begin position="1"/>
        <end position="20"/>
    </location>
</feature>
<dbReference type="EMBL" id="CP121195">
    <property type="protein sequence ID" value="XBH12812.1"/>
    <property type="molecule type" value="Genomic_DNA"/>
</dbReference>
<evidence type="ECO:0000256" key="2">
    <source>
        <dbReference type="SAM" id="SignalP"/>
    </source>
</evidence>
<organism evidence="4">
    <name type="scientific">Edaphobacter paludis</name>
    <dbReference type="NCBI Taxonomy" id="3035702"/>
    <lineage>
        <taxon>Bacteria</taxon>
        <taxon>Pseudomonadati</taxon>
        <taxon>Acidobacteriota</taxon>
        <taxon>Terriglobia</taxon>
        <taxon>Terriglobales</taxon>
        <taxon>Acidobacteriaceae</taxon>
        <taxon>Edaphobacter</taxon>
    </lineage>
</organism>
<evidence type="ECO:0000256" key="1">
    <source>
        <dbReference type="SAM" id="MobiDB-lite"/>
    </source>
</evidence>
<proteinExistence type="predicted"/>
<dbReference type="NCBIfam" id="TIGR03436">
    <property type="entry name" value="acidobact_VWFA"/>
    <property type="match status" value="1"/>
</dbReference>
<dbReference type="KEGG" id="epl:P4G45_13670"/>
<dbReference type="SUPFAM" id="SSF53300">
    <property type="entry name" value="vWA-like"/>
    <property type="match status" value="1"/>
</dbReference>
<dbReference type="RefSeq" id="WP_348267034.1">
    <property type="nucleotide sequence ID" value="NZ_CP121194.1"/>
</dbReference>
<evidence type="ECO:0000313" key="5">
    <source>
        <dbReference type="EMBL" id="XBH12812.1"/>
    </source>
</evidence>
<feature type="domain" description="VWFA" evidence="3">
    <location>
        <begin position="99"/>
        <end position="291"/>
    </location>
</feature>
<sequence>MRPFASVAALLLGLSLPLHAQEAPSPDGPPPASTAVAQPRDDQDIETLKVNVNLVNVYFSVRDKDGFITNLHKDDCSIFEDRVPQTIKNFTQEKKLPLTIGILLDTSGSQQNVLSLEQQSGAEFLKDVLTPKDEAFLISFDINVDLLSDYTNNPRELKRAIDKATINTGAGTGSVTGNGSPRGTLLYDAVFLAAHDKLRQEAGRKVIVMLTDGGDQGSQETLKSSIEAAQKANTIVYVILIADRRFYGGGFGINLADTGAADMERLARETGGRVINVGNNGKKLEDAFDQIQDELRTQYLASYTPTNLKVDGTFRTLNITCQKGQKVQARKGYYALADSMGNND</sequence>
<dbReference type="InterPro" id="IPR036465">
    <property type="entry name" value="vWFA_dom_sf"/>
</dbReference>
<dbReference type="Gene3D" id="3.40.50.410">
    <property type="entry name" value="von Willebrand factor, type A domain"/>
    <property type="match status" value="1"/>
</dbReference>
<accession>A0AAU7D6N0</accession>
<dbReference type="InterPro" id="IPR017802">
    <property type="entry name" value="VWFA-rel_acidobac-type"/>
</dbReference>
<dbReference type="SMART" id="SM00327">
    <property type="entry name" value="VWA"/>
    <property type="match status" value="1"/>
</dbReference>
<feature type="region of interest" description="Disordered" evidence="1">
    <location>
        <begin position="20"/>
        <end position="41"/>
    </location>
</feature>
<evidence type="ECO:0000259" key="3">
    <source>
        <dbReference type="PROSITE" id="PS50234"/>
    </source>
</evidence>
<dbReference type="AlphaFoldDB" id="A0AAU7CY00"/>